<feature type="domain" description="Helix-turn-helix" evidence="2">
    <location>
        <begin position="5"/>
        <end position="54"/>
    </location>
</feature>
<dbReference type="InterPro" id="IPR009061">
    <property type="entry name" value="DNA-bd_dom_put_sf"/>
</dbReference>
<evidence type="ECO:0000313" key="4">
    <source>
        <dbReference type="Proteomes" id="UP000179266"/>
    </source>
</evidence>
<dbReference type="EMBL" id="MGDD01000112">
    <property type="protein sequence ID" value="OGL46797.1"/>
    <property type="molecule type" value="Genomic_DNA"/>
</dbReference>
<dbReference type="Pfam" id="PF12728">
    <property type="entry name" value="HTH_17"/>
    <property type="match status" value="1"/>
</dbReference>
<dbReference type="InterPro" id="IPR041657">
    <property type="entry name" value="HTH_17"/>
</dbReference>
<proteinExistence type="predicted"/>
<dbReference type="Proteomes" id="UP000179266">
    <property type="component" value="Unassembled WGS sequence"/>
</dbReference>
<evidence type="ECO:0000256" key="1">
    <source>
        <dbReference type="SAM" id="MobiDB-lite"/>
    </source>
</evidence>
<organism evidence="3 4">
    <name type="scientific">Candidatus Schekmanbacteria bacterium RBG_13_48_7</name>
    <dbReference type="NCBI Taxonomy" id="1817878"/>
    <lineage>
        <taxon>Bacteria</taxon>
        <taxon>Candidatus Schekmaniibacteriota</taxon>
    </lineage>
</organism>
<comment type="caution">
    <text evidence="3">The sequence shown here is derived from an EMBL/GenBank/DDBJ whole genome shotgun (WGS) entry which is preliminary data.</text>
</comment>
<feature type="region of interest" description="Disordered" evidence="1">
    <location>
        <begin position="57"/>
        <end position="76"/>
    </location>
</feature>
<sequence>MNEEFLTVKETAVFLKMGISTLNRLIKNGKIPSYKVEGKRLFSKTEIVTWVKQHASKVSSTNSDDQSNNRIVLSLE</sequence>
<dbReference type="InterPro" id="IPR010093">
    <property type="entry name" value="SinI_DNA-bd"/>
</dbReference>
<dbReference type="SUPFAM" id="SSF46955">
    <property type="entry name" value="Putative DNA-binding domain"/>
    <property type="match status" value="1"/>
</dbReference>
<gene>
    <name evidence="3" type="ORF">A2161_16550</name>
</gene>
<dbReference type="GO" id="GO:0003677">
    <property type="term" value="F:DNA binding"/>
    <property type="evidence" value="ECO:0007669"/>
    <property type="project" value="InterPro"/>
</dbReference>
<reference evidence="3 4" key="1">
    <citation type="journal article" date="2016" name="Nat. Commun.">
        <title>Thousands of microbial genomes shed light on interconnected biogeochemical processes in an aquifer system.</title>
        <authorList>
            <person name="Anantharaman K."/>
            <person name="Brown C.T."/>
            <person name="Hug L.A."/>
            <person name="Sharon I."/>
            <person name="Castelle C.J."/>
            <person name="Probst A.J."/>
            <person name="Thomas B.C."/>
            <person name="Singh A."/>
            <person name="Wilkins M.J."/>
            <person name="Karaoz U."/>
            <person name="Brodie E.L."/>
            <person name="Williams K.H."/>
            <person name="Hubbard S.S."/>
            <person name="Banfield J.F."/>
        </authorList>
    </citation>
    <scope>NUCLEOTIDE SEQUENCE [LARGE SCALE GENOMIC DNA]</scope>
</reference>
<evidence type="ECO:0000313" key="3">
    <source>
        <dbReference type="EMBL" id="OGL46797.1"/>
    </source>
</evidence>
<accession>A0A1F7S118</accession>
<dbReference type="AlphaFoldDB" id="A0A1F7S118"/>
<dbReference type="NCBIfam" id="TIGR01764">
    <property type="entry name" value="excise"/>
    <property type="match status" value="1"/>
</dbReference>
<name>A0A1F7S118_9BACT</name>
<protein>
    <recommendedName>
        <fullName evidence="2">Helix-turn-helix domain-containing protein</fullName>
    </recommendedName>
</protein>
<evidence type="ECO:0000259" key="2">
    <source>
        <dbReference type="Pfam" id="PF12728"/>
    </source>
</evidence>